<evidence type="ECO:0000313" key="10">
    <source>
        <dbReference type="EMBL" id="GII25205.1"/>
    </source>
</evidence>
<feature type="chain" id="PRO_5038919645" description="Peptidase S8/S53 domain-containing protein" evidence="8">
    <location>
        <begin position="21"/>
        <end position="414"/>
    </location>
</feature>
<reference evidence="10" key="1">
    <citation type="submission" date="2021-01" db="EMBL/GenBank/DDBJ databases">
        <title>Whole genome shotgun sequence of Planosporangium mesophilum NBRC 109066.</title>
        <authorList>
            <person name="Komaki H."/>
            <person name="Tamura T."/>
        </authorList>
    </citation>
    <scope>NUCLEOTIDE SEQUENCE</scope>
    <source>
        <strain evidence="10">NBRC 109066</strain>
    </source>
</reference>
<keyword evidence="4 5" id="KW-0720">Serine protease</keyword>
<evidence type="ECO:0000256" key="6">
    <source>
        <dbReference type="RuleBase" id="RU003355"/>
    </source>
</evidence>
<sequence length="414" mass="41709">MSRHPSVRRAVTRTASVALAVVLMTAGPGLGAPAFADSVRDEQYQLRVLDVRTAWRSATGSGVTVAVLDSGVDASHPDLAGKVLPGADFVDGSTDGRLDFVGHGTTVAALIAGRNDKSSGVAGIAPSASILPVRVLDKDNKYDDATVVAAGLRWAVDHGAKVVNMSLGGSVRSDALADALAYAAAHDVVIIACTGNVASGADYSEVWYPAREPGVVAVAGLATTDTGASAGGGGTVGAGGAGGSAEALWTGSLTGTPTVLTAPAVNLIGARPGGYWRVQGTSFAAPLVTGVAALVRSRWPTMDAANVINRLIRTARDLGSPGRDDRYGYGEVNPVGALTGTVPTVRRNPLVAPKPAAPGVEGFGERSATTAPAAVAQRPKPRPYGLLVGIGIVLALLIAAVAVGVLGIRRARRA</sequence>
<evidence type="ECO:0000256" key="4">
    <source>
        <dbReference type="ARBA" id="ARBA00022825"/>
    </source>
</evidence>
<keyword evidence="11" id="KW-1185">Reference proteome</keyword>
<dbReference type="GO" id="GO:0006508">
    <property type="term" value="P:proteolysis"/>
    <property type="evidence" value="ECO:0007669"/>
    <property type="project" value="UniProtKB-KW"/>
</dbReference>
<dbReference type="RefSeq" id="WP_373315521.1">
    <property type="nucleotide sequence ID" value="NZ_BOON01000047.1"/>
</dbReference>
<feature type="active site" description="Charge relay system" evidence="5">
    <location>
        <position position="282"/>
    </location>
</feature>
<dbReference type="EMBL" id="BOON01000047">
    <property type="protein sequence ID" value="GII25205.1"/>
    <property type="molecule type" value="Genomic_DNA"/>
</dbReference>
<comment type="caution">
    <text evidence="10">The sequence shown here is derived from an EMBL/GenBank/DDBJ whole genome shotgun (WGS) entry which is preliminary data.</text>
</comment>
<feature type="signal peptide" evidence="8">
    <location>
        <begin position="1"/>
        <end position="20"/>
    </location>
</feature>
<dbReference type="PROSITE" id="PS51892">
    <property type="entry name" value="SUBTILASE"/>
    <property type="match status" value="1"/>
</dbReference>
<keyword evidence="3 5" id="KW-0378">Hydrolase</keyword>
<organism evidence="10 11">
    <name type="scientific">Planosporangium mesophilum</name>
    <dbReference type="NCBI Taxonomy" id="689768"/>
    <lineage>
        <taxon>Bacteria</taxon>
        <taxon>Bacillati</taxon>
        <taxon>Actinomycetota</taxon>
        <taxon>Actinomycetes</taxon>
        <taxon>Micromonosporales</taxon>
        <taxon>Micromonosporaceae</taxon>
        <taxon>Planosporangium</taxon>
    </lineage>
</organism>
<evidence type="ECO:0000256" key="8">
    <source>
        <dbReference type="SAM" id="SignalP"/>
    </source>
</evidence>
<feature type="active site" description="Charge relay system" evidence="5">
    <location>
        <position position="69"/>
    </location>
</feature>
<dbReference type="InterPro" id="IPR000209">
    <property type="entry name" value="Peptidase_S8/S53_dom"/>
</dbReference>
<comment type="similarity">
    <text evidence="1 5 6">Belongs to the peptidase S8 family.</text>
</comment>
<dbReference type="Proteomes" id="UP000599074">
    <property type="component" value="Unassembled WGS sequence"/>
</dbReference>
<keyword evidence="7" id="KW-1133">Transmembrane helix</keyword>
<keyword evidence="8" id="KW-0732">Signal</keyword>
<evidence type="ECO:0000256" key="1">
    <source>
        <dbReference type="ARBA" id="ARBA00011073"/>
    </source>
</evidence>
<accession>A0A8J3X287</accession>
<gene>
    <name evidence="10" type="ORF">Pme01_48020</name>
</gene>
<dbReference type="InterPro" id="IPR015500">
    <property type="entry name" value="Peptidase_S8_subtilisin-rel"/>
</dbReference>
<evidence type="ECO:0000256" key="7">
    <source>
        <dbReference type="SAM" id="Phobius"/>
    </source>
</evidence>
<dbReference type="SUPFAM" id="SSF52743">
    <property type="entry name" value="Subtilisin-like"/>
    <property type="match status" value="1"/>
</dbReference>
<evidence type="ECO:0000256" key="5">
    <source>
        <dbReference type="PROSITE-ProRule" id="PRU01240"/>
    </source>
</evidence>
<feature type="active site" description="Charge relay system" evidence="5">
    <location>
        <position position="103"/>
    </location>
</feature>
<dbReference type="PROSITE" id="PS00136">
    <property type="entry name" value="SUBTILASE_ASP"/>
    <property type="match status" value="1"/>
</dbReference>
<proteinExistence type="inferred from homology"/>
<dbReference type="PROSITE" id="PS00138">
    <property type="entry name" value="SUBTILASE_SER"/>
    <property type="match status" value="1"/>
</dbReference>
<evidence type="ECO:0000256" key="3">
    <source>
        <dbReference type="ARBA" id="ARBA00022801"/>
    </source>
</evidence>
<dbReference type="InterPro" id="IPR036852">
    <property type="entry name" value="Peptidase_S8/S53_dom_sf"/>
</dbReference>
<dbReference type="PANTHER" id="PTHR43806">
    <property type="entry name" value="PEPTIDASE S8"/>
    <property type="match status" value="1"/>
</dbReference>
<dbReference type="PROSITE" id="PS51318">
    <property type="entry name" value="TAT"/>
    <property type="match status" value="1"/>
</dbReference>
<dbReference type="InterPro" id="IPR023828">
    <property type="entry name" value="Peptidase_S8_Ser-AS"/>
</dbReference>
<evidence type="ECO:0000313" key="11">
    <source>
        <dbReference type="Proteomes" id="UP000599074"/>
    </source>
</evidence>
<feature type="transmembrane region" description="Helical" evidence="7">
    <location>
        <begin position="384"/>
        <end position="408"/>
    </location>
</feature>
<dbReference type="AlphaFoldDB" id="A0A8J3X287"/>
<dbReference type="Pfam" id="PF00082">
    <property type="entry name" value="Peptidase_S8"/>
    <property type="match status" value="1"/>
</dbReference>
<keyword evidence="7" id="KW-0472">Membrane</keyword>
<keyword evidence="2 5" id="KW-0645">Protease</keyword>
<dbReference type="InterPro" id="IPR050131">
    <property type="entry name" value="Peptidase_S8_subtilisin-like"/>
</dbReference>
<name>A0A8J3X287_9ACTN</name>
<dbReference type="InterPro" id="IPR006311">
    <property type="entry name" value="TAT_signal"/>
</dbReference>
<dbReference type="GO" id="GO:0004252">
    <property type="term" value="F:serine-type endopeptidase activity"/>
    <property type="evidence" value="ECO:0007669"/>
    <property type="project" value="UniProtKB-UniRule"/>
</dbReference>
<dbReference type="Gene3D" id="3.40.50.200">
    <property type="entry name" value="Peptidase S8/S53 domain"/>
    <property type="match status" value="1"/>
</dbReference>
<dbReference type="PANTHER" id="PTHR43806:SF11">
    <property type="entry name" value="CEREVISIN-RELATED"/>
    <property type="match status" value="1"/>
</dbReference>
<evidence type="ECO:0000256" key="2">
    <source>
        <dbReference type="ARBA" id="ARBA00022670"/>
    </source>
</evidence>
<keyword evidence="7" id="KW-0812">Transmembrane</keyword>
<feature type="domain" description="Peptidase S8/S53" evidence="9">
    <location>
        <begin position="60"/>
        <end position="330"/>
    </location>
</feature>
<dbReference type="PRINTS" id="PR00723">
    <property type="entry name" value="SUBTILISIN"/>
</dbReference>
<evidence type="ECO:0000259" key="9">
    <source>
        <dbReference type="Pfam" id="PF00082"/>
    </source>
</evidence>
<dbReference type="InterPro" id="IPR023827">
    <property type="entry name" value="Peptidase_S8_Asp-AS"/>
</dbReference>
<protein>
    <recommendedName>
        <fullName evidence="9">Peptidase S8/S53 domain-containing protein</fullName>
    </recommendedName>
</protein>